<feature type="transmembrane region" description="Helical" evidence="6">
    <location>
        <begin position="136"/>
        <end position="159"/>
    </location>
</feature>
<evidence type="ECO:0000256" key="3">
    <source>
        <dbReference type="ARBA" id="ARBA00022692"/>
    </source>
</evidence>
<sequence>MNQFVDLFAEHGLLAVFLGVFIEQVGAPIPAFPFLLLAGMDGIDDGAFALLALVVAAVASMLADLVWFWAGRRHGQRVLSLLCKISISPDSCVRQSELSFARRGVATLVISKFVPGLSTLAPPMAGALGMSTRTFVIFNLAGSALWAGSGIALGIIFHRQIQSLLTVLGELGNAALVVVAMALGLYIALRLYRRLRLSRIKAKLPQMLPAELAQRMREGAPVVVLDVRAVGAGLVLSEGIAGARRIDIAALERDCPMDWPTDALVVTYCACPNDASAVKAAQSLNKRGRKAHVLNGGIEGWVRAGLPLEAVQSVD</sequence>
<dbReference type="Pfam" id="PF00581">
    <property type="entry name" value="Rhodanese"/>
    <property type="match status" value="1"/>
</dbReference>
<evidence type="ECO:0000256" key="6">
    <source>
        <dbReference type="SAM" id="Phobius"/>
    </source>
</evidence>
<keyword evidence="9" id="KW-1185">Reference proteome</keyword>
<evidence type="ECO:0000313" key="8">
    <source>
        <dbReference type="EMBL" id="ART51994.1"/>
    </source>
</evidence>
<dbReference type="Gene3D" id="3.40.250.10">
    <property type="entry name" value="Rhodanese-like domain"/>
    <property type="match status" value="1"/>
</dbReference>
<keyword evidence="4 6" id="KW-1133">Transmembrane helix</keyword>
<feature type="transmembrane region" description="Helical" evidence="6">
    <location>
        <begin position="48"/>
        <end position="70"/>
    </location>
</feature>
<dbReference type="PANTHER" id="PTHR42709">
    <property type="entry name" value="ALKALINE PHOSPHATASE LIKE PROTEIN"/>
    <property type="match status" value="1"/>
</dbReference>
<dbReference type="InterPro" id="IPR051311">
    <property type="entry name" value="DedA_domain"/>
</dbReference>
<name>A0A240U3H2_9BURK</name>
<dbReference type="InterPro" id="IPR001763">
    <property type="entry name" value="Rhodanese-like_dom"/>
</dbReference>
<dbReference type="AlphaFoldDB" id="A0A240U3H2"/>
<keyword evidence="2" id="KW-1003">Cell membrane</keyword>
<keyword evidence="3 6" id="KW-0812">Transmembrane</keyword>
<dbReference type="KEGG" id="acin:CBP34_10450"/>
<comment type="subcellular location">
    <subcellularLocation>
        <location evidence="1">Cell membrane</location>
        <topology evidence="1">Multi-pass membrane protein</topology>
    </subcellularLocation>
</comment>
<organism evidence="8 9">
    <name type="scientific">Acidovorax carolinensis</name>
    <dbReference type="NCBI Taxonomy" id="553814"/>
    <lineage>
        <taxon>Bacteria</taxon>
        <taxon>Pseudomonadati</taxon>
        <taxon>Pseudomonadota</taxon>
        <taxon>Betaproteobacteria</taxon>
        <taxon>Burkholderiales</taxon>
        <taxon>Comamonadaceae</taxon>
        <taxon>Acidovorax</taxon>
    </lineage>
</organism>
<keyword evidence="5 6" id="KW-0472">Membrane</keyword>
<dbReference type="RefSeq" id="WP_094097996.1">
    <property type="nucleotide sequence ID" value="NZ_CP021361.1"/>
</dbReference>
<dbReference type="GO" id="GO:0005886">
    <property type="term" value="C:plasma membrane"/>
    <property type="evidence" value="ECO:0007669"/>
    <property type="project" value="UniProtKB-SubCell"/>
</dbReference>
<feature type="transmembrane region" description="Helical" evidence="6">
    <location>
        <begin position="12"/>
        <end position="36"/>
    </location>
</feature>
<feature type="transmembrane region" description="Helical" evidence="6">
    <location>
        <begin position="171"/>
        <end position="192"/>
    </location>
</feature>
<dbReference type="Proteomes" id="UP000194432">
    <property type="component" value="Chromosome 1"/>
</dbReference>
<dbReference type="InterPro" id="IPR032816">
    <property type="entry name" value="VTT_dom"/>
</dbReference>
<protein>
    <recommendedName>
        <fullName evidence="7">Rhodanese domain-containing protein</fullName>
    </recommendedName>
</protein>
<evidence type="ECO:0000313" key="9">
    <source>
        <dbReference type="Proteomes" id="UP000194432"/>
    </source>
</evidence>
<dbReference type="EMBL" id="CP021361">
    <property type="protein sequence ID" value="ART51994.1"/>
    <property type="molecule type" value="Genomic_DNA"/>
</dbReference>
<dbReference type="PANTHER" id="PTHR42709:SF6">
    <property type="entry name" value="UNDECAPRENYL PHOSPHATE TRANSPORTER A"/>
    <property type="match status" value="1"/>
</dbReference>
<evidence type="ECO:0000256" key="2">
    <source>
        <dbReference type="ARBA" id="ARBA00022475"/>
    </source>
</evidence>
<accession>A0A240U3H2</accession>
<feature type="domain" description="Rhodanese" evidence="7">
    <location>
        <begin position="218"/>
        <end position="310"/>
    </location>
</feature>
<evidence type="ECO:0000256" key="5">
    <source>
        <dbReference type="ARBA" id="ARBA00023136"/>
    </source>
</evidence>
<dbReference type="InterPro" id="IPR036873">
    <property type="entry name" value="Rhodanese-like_dom_sf"/>
</dbReference>
<evidence type="ECO:0000259" key="7">
    <source>
        <dbReference type="PROSITE" id="PS50206"/>
    </source>
</evidence>
<dbReference type="SUPFAM" id="SSF52821">
    <property type="entry name" value="Rhodanese/Cell cycle control phosphatase"/>
    <property type="match status" value="1"/>
</dbReference>
<evidence type="ECO:0000256" key="1">
    <source>
        <dbReference type="ARBA" id="ARBA00004651"/>
    </source>
</evidence>
<dbReference type="Pfam" id="PF09335">
    <property type="entry name" value="VTT_dom"/>
    <property type="match status" value="1"/>
</dbReference>
<dbReference type="PROSITE" id="PS50206">
    <property type="entry name" value="RHODANESE_3"/>
    <property type="match status" value="1"/>
</dbReference>
<gene>
    <name evidence="8" type="ORF">CBP34_10450</name>
</gene>
<reference evidence="8" key="1">
    <citation type="submission" date="2017-05" db="EMBL/GenBank/DDBJ databases">
        <title>Polyphasic characterization of four soil-derived phenanthrene-degrading Acidovorax strains and proposal of Acidovorax phenanthrenivorans sp. nov.</title>
        <authorList>
            <person name="Singleton D.R."/>
            <person name="Lee J."/>
            <person name="Dickey A.N."/>
            <person name="Stroud A."/>
            <person name="Scholl E.H."/>
            <person name="Wright F.A."/>
            <person name="Aitken M.D."/>
        </authorList>
    </citation>
    <scope>NUCLEOTIDE SEQUENCE [LARGE SCALE GENOMIC DNA]</scope>
    <source>
        <strain evidence="8">NA3</strain>
    </source>
</reference>
<dbReference type="SMART" id="SM00450">
    <property type="entry name" value="RHOD"/>
    <property type="match status" value="1"/>
</dbReference>
<proteinExistence type="predicted"/>
<evidence type="ECO:0000256" key="4">
    <source>
        <dbReference type="ARBA" id="ARBA00022989"/>
    </source>
</evidence>